<gene>
    <name evidence="2" type="primary">gb21880</name>
    <name evidence="2" type="ORF">PR202_gb21880</name>
</gene>
<comment type="caution">
    <text evidence="2">The sequence shown here is derived from an EMBL/GenBank/DDBJ whole genome shotgun (WGS) entry which is preliminary data.</text>
</comment>
<reference evidence="2" key="2">
    <citation type="submission" date="2021-12" db="EMBL/GenBank/DDBJ databases">
        <title>Resequencing data analysis of finger millet.</title>
        <authorList>
            <person name="Hatakeyama M."/>
            <person name="Aluri S."/>
            <person name="Balachadran M.T."/>
            <person name="Sivarajan S.R."/>
            <person name="Poveda L."/>
            <person name="Shimizu-Inatsugi R."/>
            <person name="Schlapbach R."/>
            <person name="Sreeman S.M."/>
            <person name="Shimizu K.K."/>
        </authorList>
    </citation>
    <scope>NUCLEOTIDE SEQUENCE</scope>
</reference>
<protein>
    <submittedName>
        <fullName evidence="2">Uncharacterized protein</fullName>
    </submittedName>
</protein>
<dbReference type="AlphaFoldDB" id="A0AAV5FC93"/>
<keyword evidence="1" id="KW-1133">Transmembrane helix</keyword>
<keyword evidence="1" id="KW-0472">Membrane</keyword>
<keyword evidence="1" id="KW-0812">Transmembrane</keyword>
<organism evidence="2 3">
    <name type="scientific">Eleusine coracana subsp. coracana</name>
    <dbReference type="NCBI Taxonomy" id="191504"/>
    <lineage>
        <taxon>Eukaryota</taxon>
        <taxon>Viridiplantae</taxon>
        <taxon>Streptophyta</taxon>
        <taxon>Embryophyta</taxon>
        <taxon>Tracheophyta</taxon>
        <taxon>Spermatophyta</taxon>
        <taxon>Magnoliopsida</taxon>
        <taxon>Liliopsida</taxon>
        <taxon>Poales</taxon>
        <taxon>Poaceae</taxon>
        <taxon>PACMAD clade</taxon>
        <taxon>Chloridoideae</taxon>
        <taxon>Cynodonteae</taxon>
        <taxon>Eleusininae</taxon>
        <taxon>Eleusine</taxon>
    </lineage>
</organism>
<reference evidence="2" key="1">
    <citation type="journal article" date="2018" name="DNA Res.">
        <title>Multiple hybrid de novo genome assembly of finger millet, an orphan allotetraploid crop.</title>
        <authorList>
            <person name="Hatakeyama M."/>
            <person name="Aluri S."/>
            <person name="Balachadran M.T."/>
            <person name="Sivarajan S.R."/>
            <person name="Patrignani A."/>
            <person name="Gruter S."/>
            <person name="Poveda L."/>
            <person name="Shimizu-Inatsugi R."/>
            <person name="Baeten J."/>
            <person name="Francoijs K.J."/>
            <person name="Nataraja K.N."/>
            <person name="Reddy Y.A.N."/>
            <person name="Phadnis S."/>
            <person name="Ravikumar R.L."/>
            <person name="Schlapbach R."/>
            <person name="Sreeman S.M."/>
            <person name="Shimizu K.K."/>
        </authorList>
    </citation>
    <scope>NUCLEOTIDE SEQUENCE</scope>
</reference>
<keyword evidence="3" id="KW-1185">Reference proteome</keyword>
<proteinExistence type="predicted"/>
<evidence type="ECO:0000256" key="1">
    <source>
        <dbReference type="SAM" id="Phobius"/>
    </source>
</evidence>
<feature type="transmembrane region" description="Helical" evidence="1">
    <location>
        <begin position="54"/>
        <end position="74"/>
    </location>
</feature>
<evidence type="ECO:0000313" key="3">
    <source>
        <dbReference type="Proteomes" id="UP001054889"/>
    </source>
</evidence>
<evidence type="ECO:0000313" key="2">
    <source>
        <dbReference type="EMBL" id="GJN33298.1"/>
    </source>
</evidence>
<accession>A0AAV5FC93</accession>
<sequence>MLGRAAVPDSVAAASAGPDFAAAAAAAAMEMGGMRRRSGELAMGRPLRIREISLSDLILLAISPLFSLLFRFAADFSRVFLLRLATRRA</sequence>
<dbReference type="Proteomes" id="UP001054889">
    <property type="component" value="Unassembled WGS sequence"/>
</dbReference>
<name>A0AAV5FC93_ELECO</name>
<dbReference type="EMBL" id="BQKI01000084">
    <property type="protein sequence ID" value="GJN33298.1"/>
    <property type="molecule type" value="Genomic_DNA"/>
</dbReference>